<gene>
    <name evidence="1" type="ORF">X777_09449</name>
</gene>
<reference evidence="1 2" key="1">
    <citation type="journal article" date="2014" name="Curr. Biol.">
        <title>The genome of the clonal raider ant Cerapachys biroi.</title>
        <authorList>
            <person name="Oxley P.R."/>
            <person name="Ji L."/>
            <person name="Fetter-Pruneda I."/>
            <person name="McKenzie S.K."/>
            <person name="Li C."/>
            <person name="Hu H."/>
            <person name="Zhang G."/>
            <person name="Kronauer D.J."/>
        </authorList>
    </citation>
    <scope>NUCLEOTIDE SEQUENCE [LARGE SCALE GENOMIC DNA]</scope>
</reference>
<dbReference type="EMBL" id="KK107362">
    <property type="protein sequence ID" value="EZA51990.1"/>
    <property type="molecule type" value="Genomic_DNA"/>
</dbReference>
<organism evidence="1 2">
    <name type="scientific">Ooceraea biroi</name>
    <name type="common">Clonal raider ant</name>
    <name type="synonym">Cerapachys biroi</name>
    <dbReference type="NCBI Taxonomy" id="2015173"/>
    <lineage>
        <taxon>Eukaryota</taxon>
        <taxon>Metazoa</taxon>
        <taxon>Ecdysozoa</taxon>
        <taxon>Arthropoda</taxon>
        <taxon>Hexapoda</taxon>
        <taxon>Insecta</taxon>
        <taxon>Pterygota</taxon>
        <taxon>Neoptera</taxon>
        <taxon>Endopterygota</taxon>
        <taxon>Hymenoptera</taxon>
        <taxon>Apocrita</taxon>
        <taxon>Aculeata</taxon>
        <taxon>Formicoidea</taxon>
        <taxon>Formicidae</taxon>
        <taxon>Dorylinae</taxon>
        <taxon>Ooceraea</taxon>
    </lineage>
</organism>
<accession>A0A026W7F8</accession>
<dbReference type="Proteomes" id="UP000053097">
    <property type="component" value="Unassembled WGS sequence"/>
</dbReference>
<dbReference type="AlphaFoldDB" id="A0A026W7F8"/>
<keyword evidence="2" id="KW-1185">Reference proteome</keyword>
<protein>
    <submittedName>
        <fullName evidence="1">Uncharacterized protein</fullName>
    </submittedName>
</protein>
<sequence length="79" mass="9220">METWIEEGGWNWLEMRLPKNYIWKRQTARRVSKKGRAKGGMILGVRKELYVREKGGEGTEKIEGLMVGKVLGRERTVEK</sequence>
<evidence type="ECO:0000313" key="1">
    <source>
        <dbReference type="EMBL" id="EZA51990.1"/>
    </source>
</evidence>
<name>A0A026W7F8_OOCBI</name>
<evidence type="ECO:0000313" key="2">
    <source>
        <dbReference type="Proteomes" id="UP000053097"/>
    </source>
</evidence>
<proteinExistence type="predicted"/>